<organism evidence="1 2">
    <name type="scientific">Panagrolaimus sp. ES5</name>
    <dbReference type="NCBI Taxonomy" id="591445"/>
    <lineage>
        <taxon>Eukaryota</taxon>
        <taxon>Metazoa</taxon>
        <taxon>Ecdysozoa</taxon>
        <taxon>Nematoda</taxon>
        <taxon>Chromadorea</taxon>
        <taxon>Rhabditida</taxon>
        <taxon>Tylenchina</taxon>
        <taxon>Panagrolaimomorpha</taxon>
        <taxon>Panagrolaimoidea</taxon>
        <taxon>Panagrolaimidae</taxon>
        <taxon>Panagrolaimus</taxon>
    </lineage>
</organism>
<dbReference type="WBParaSite" id="ES5_v2.g8078.t1">
    <property type="protein sequence ID" value="ES5_v2.g8078.t1"/>
    <property type="gene ID" value="ES5_v2.g8078"/>
</dbReference>
<evidence type="ECO:0000313" key="2">
    <source>
        <dbReference type="WBParaSite" id="ES5_v2.g8078.t1"/>
    </source>
</evidence>
<name>A0AC34GTM1_9BILA</name>
<sequence length="277" mass="31874">MATEDVVESSSLNVPQQLGLPDSIMHYMKMKAPPKLLLKLMQASKYFLFKEFPYFGVKSLIYYGDSWKFFQEKGGSQILDLESLTKPLWITGSINFNTIKDEKLVSDFLSKTDVCDIKSLTTYKQIITWDQFKKLSSSGTIKSINFSESDIMYADGGIVPMDEIIKLLPKLEYIFCDNLLSTVTIESTLKFIDLLDPTTLKSIIMFEIPDSFDFKLFSAFMDANPSIDFWLDFDAGISDEYAEILQDYVDQLIQTSSYKIRRIRIRFPQISDEIPSR</sequence>
<dbReference type="Proteomes" id="UP000887579">
    <property type="component" value="Unplaced"/>
</dbReference>
<evidence type="ECO:0000313" key="1">
    <source>
        <dbReference type="Proteomes" id="UP000887579"/>
    </source>
</evidence>
<reference evidence="2" key="1">
    <citation type="submission" date="2022-11" db="UniProtKB">
        <authorList>
            <consortium name="WormBaseParasite"/>
        </authorList>
    </citation>
    <scope>IDENTIFICATION</scope>
</reference>
<accession>A0AC34GTM1</accession>
<protein>
    <submittedName>
        <fullName evidence="2">FTH domain-containing protein</fullName>
    </submittedName>
</protein>
<proteinExistence type="predicted"/>